<evidence type="ECO:0008006" key="4">
    <source>
        <dbReference type="Google" id="ProtNLM"/>
    </source>
</evidence>
<evidence type="ECO:0000313" key="3">
    <source>
        <dbReference type="Proteomes" id="UP000530424"/>
    </source>
</evidence>
<comment type="caution">
    <text evidence="2">The sequence shown here is derived from an EMBL/GenBank/DDBJ whole genome shotgun (WGS) entry which is preliminary data.</text>
</comment>
<sequence>MLRNSPLRVLLAVVATTAAAVTTALPAQAAPPAPAAAPAAAVAAAAPNPNDGLDGAFGGQPSTLLRNALCPVGTGVADSIGDAPVVGPVASQLPAITCALNVAGFVWRSTYYPPSGPPVVRYTKATAGVPALIDVDGKGILPDFTGMLGVNLLAPGVWVQVSRNAYFPAANRVTLEAVLINPVAENSYIGFGPDGSTAGMGGMWKALLSVASIAADGADLGLKVTSANAPSSQGLIAEMFSGPDPDAPDDTYRGKLGFAPVPPEFNTRLRLADGRQQVTVNGQPTKLTGDVLIATPGREQNIDLVADQIPSFVDVVHDSDEQTGTDTTTYDANGSIARLTGTYTDTVDGDIETAAALDAWGIPSHLTFEQADEQTTVKTADDAKIDRIQARFARGSDVTPLVEDPAPFARFHRTTEEDFTASLQVSDLRSVRIDQGAPYGGRLVFATAPGLFPFTADDDVTSTHLEGHLSNLPADTEVSLDLDNGKVTFDGHGTGIDEIHLEATRPDPFFDRATRLEATLEDLPALEVIDVKQEDGTVTATASEPLGALTLLASNGPGAPAMTGSAVSYDDTPALYRAFLRISGLKEVSFQADPVVATLKTAQPQFLTVRGDAGGVTFDGTIDSLPAHLTFSLQPGPNAETVVDFDSHGQEIEEIVATGSGLPAPAGMPNFEAVIEHLPSHLTLTLPKNDGNVVFDAHGDHIGRVYAQAYGGSPRAVDPARQLLAYSEGQHIAANLLQIGNAEVSKAAKPFRLKYDIAAVPLDFVVNVPDTSLRGTVANPQPATVVFHPRDKDVDGEGGLTATYNVDPANHTGDGSIDSISVTGVIGGAFLEADLQNVPANLDLCLQTAKGTLCRPSWVPGTATGRTVHDPDFAVHFFPTNLNGTVPATPLVVNGIACTDVADEGACKDLGSNRKRIVIDNLAFKTVEAAFSSIDEGCDVACGAVWAGANTHGPGSPPEGDHITGRVRYFNGDGDIFPEPLMDLRLNAPDDFVALNQLFFYLHYDVISLDPLDYTSSGSLTCGDSPNLEIAINNLPNPDVLDGTFGVC</sequence>
<dbReference type="EMBL" id="JACCFP010000001">
    <property type="protein sequence ID" value="NYJ01801.1"/>
    <property type="molecule type" value="Genomic_DNA"/>
</dbReference>
<dbReference type="AlphaFoldDB" id="A0A853C3S0"/>
<name>A0A853C3S0_9ACTN</name>
<keyword evidence="3" id="KW-1185">Reference proteome</keyword>
<organism evidence="2 3">
    <name type="scientific">Nocardioides thalensis</name>
    <dbReference type="NCBI Taxonomy" id="1914755"/>
    <lineage>
        <taxon>Bacteria</taxon>
        <taxon>Bacillati</taxon>
        <taxon>Actinomycetota</taxon>
        <taxon>Actinomycetes</taxon>
        <taxon>Propionibacteriales</taxon>
        <taxon>Nocardioidaceae</taxon>
        <taxon>Nocardioides</taxon>
    </lineage>
</organism>
<gene>
    <name evidence="2" type="ORF">HNR19_002499</name>
</gene>
<evidence type="ECO:0000256" key="1">
    <source>
        <dbReference type="SAM" id="SignalP"/>
    </source>
</evidence>
<accession>A0A853C3S0</accession>
<proteinExistence type="predicted"/>
<dbReference type="Proteomes" id="UP000530424">
    <property type="component" value="Unassembled WGS sequence"/>
</dbReference>
<dbReference type="RefSeq" id="WP_179668243.1">
    <property type="nucleotide sequence ID" value="NZ_JACCFP010000001.1"/>
</dbReference>
<feature type="signal peptide" evidence="1">
    <location>
        <begin position="1"/>
        <end position="29"/>
    </location>
</feature>
<evidence type="ECO:0000313" key="2">
    <source>
        <dbReference type="EMBL" id="NYJ01801.1"/>
    </source>
</evidence>
<protein>
    <recommendedName>
        <fullName evidence="4">VWFD domain-containing protein</fullName>
    </recommendedName>
</protein>
<reference evidence="2 3" key="1">
    <citation type="submission" date="2020-07" db="EMBL/GenBank/DDBJ databases">
        <title>Sequencing the genomes of 1000 actinobacteria strains.</title>
        <authorList>
            <person name="Klenk H.-P."/>
        </authorList>
    </citation>
    <scope>NUCLEOTIDE SEQUENCE [LARGE SCALE GENOMIC DNA]</scope>
    <source>
        <strain evidence="2 3">DSM 103833</strain>
    </source>
</reference>
<keyword evidence="1" id="KW-0732">Signal</keyword>
<feature type="chain" id="PRO_5032642024" description="VWFD domain-containing protein" evidence="1">
    <location>
        <begin position="30"/>
        <end position="1048"/>
    </location>
</feature>